<name>A0A8J4DT50_9ACTN</name>
<keyword evidence="1" id="KW-1133">Transmembrane helix</keyword>
<dbReference type="EMBL" id="BOPF01000023">
    <property type="protein sequence ID" value="GIJ48851.1"/>
    <property type="molecule type" value="Genomic_DNA"/>
</dbReference>
<keyword evidence="1" id="KW-0472">Membrane</keyword>
<evidence type="ECO:0000313" key="3">
    <source>
        <dbReference type="Proteomes" id="UP000619260"/>
    </source>
</evidence>
<evidence type="ECO:0000313" key="2">
    <source>
        <dbReference type="EMBL" id="GIJ48851.1"/>
    </source>
</evidence>
<sequence length="129" mass="13137">MKARLKFLPAGLKVSAALVVIGVLLGLLVDGAAGAGGAVLGVALVAASFTVSSLVIAWADSVNPTLVFPVGMVTYILKITAIGFGCYALASTGWAGLPAFGVATMVTTVGWATAQAWWTWHAKILYVDA</sequence>
<feature type="transmembrane region" description="Helical" evidence="1">
    <location>
        <begin position="96"/>
        <end position="118"/>
    </location>
</feature>
<dbReference type="RefSeq" id="WP_203902331.1">
    <property type="nucleotide sequence ID" value="NZ_BOPF01000023.1"/>
</dbReference>
<feature type="transmembrane region" description="Helical" evidence="1">
    <location>
        <begin position="35"/>
        <end position="59"/>
    </location>
</feature>
<dbReference type="AlphaFoldDB" id="A0A8J4DT50"/>
<feature type="transmembrane region" description="Helical" evidence="1">
    <location>
        <begin position="7"/>
        <end position="29"/>
    </location>
</feature>
<keyword evidence="1" id="KW-0812">Transmembrane</keyword>
<feature type="transmembrane region" description="Helical" evidence="1">
    <location>
        <begin position="66"/>
        <end position="90"/>
    </location>
</feature>
<protein>
    <recommendedName>
        <fullName evidence="4">ATP synthase protein I</fullName>
    </recommendedName>
</protein>
<evidence type="ECO:0000256" key="1">
    <source>
        <dbReference type="SAM" id="Phobius"/>
    </source>
</evidence>
<keyword evidence="3" id="KW-1185">Reference proteome</keyword>
<proteinExistence type="predicted"/>
<evidence type="ECO:0008006" key="4">
    <source>
        <dbReference type="Google" id="ProtNLM"/>
    </source>
</evidence>
<dbReference type="Proteomes" id="UP000619260">
    <property type="component" value="Unassembled WGS sequence"/>
</dbReference>
<organism evidence="2 3">
    <name type="scientific">Virgisporangium aliadipatigenens</name>
    <dbReference type="NCBI Taxonomy" id="741659"/>
    <lineage>
        <taxon>Bacteria</taxon>
        <taxon>Bacillati</taxon>
        <taxon>Actinomycetota</taxon>
        <taxon>Actinomycetes</taxon>
        <taxon>Micromonosporales</taxon>
        <taxon>Micromonosporaceae</taxon>
        <taxon>Virgisporangium</taxon>
    </lineage>
</organism>
<gene>
    <name evidence="2" type="ORF">Val02_57370</name>
</gene>
<reference evidence="2" key="1">
    <citation type="submission" date="2021-01" db="EMBL/GenBank/DDBJ databases">
        <title>Whole genome shotgun sequence of Virgisporangium aliadipatigenens NBRC 105644.</title>
        <authorList>
            <person name="Komaki H."/>
            <person name="Tamura T."/>
        </authorList>
    </citation>
    <scope>NUCLEOTIDE SEQUENCE</scope>
    <source>
        <strain evidence="2">NBRC 105644</strain>
    </source>
</reference>
<accession>A0A8J4DT50</accession>
<comment type="caution">
    <text evidence="2">The sequence shown here is derived from an EMBL/GenBank/DDBJ whole genome shotgun (WGS) entry which is preliminary data.</text>
</comment>